<feature type="region of interest" description="Disordered" evidence="4">
    <location>
        <begin position="99"/>
        <end position="150"/>
    </location>
</feature>
<comment type="subunit">
    <text evidence="2">Homotetramer.</text>
</comment>
<feature type="compositionally biased region" description="Acidic residues" evidence="4">
    <location>
        <begin position="139"/>
        <end position="150"/>
    </location>
</feature>
<sequence>MLVGTCGQDPEVRYLPNGNAVTNLSLATSEQWTDKQTNERKEKTEWHRVSLFGKVAEIAGEYLRKGAQVYIEGKLQTREWEKDGIKRYTTEIVVDMQGAMQLLGSRSQDDQQGQRGASQRPQQQRPQQAPQSSQPAPTPDDDGLDPDIPF</sequence>
<protein>
    <recommendedName>
        <fullName evidence="2 3">Single-stranded DNA-binding protein</fullName>
        <shortName evidence="2">SSB</shortName>
    </recommendedName>
</protein>
<dbReference type="Proteomes" id="UP000239731">
    <property type="component" value="Unassembled WGS sequence"/>
</dbReference>
<dbReference type="InterPro" id="IPR012340">
    <property type="entry name" value="NA-bd_OB-fold"/>
</dbReference>
<evidence type="ECO:0000256" key="3">
    <source>
        <dbReference type="PIRNR" id="PIRNR002070"/>
    </source>
</evidence>
<organism evidence="5 6">
    <name type="scientific">Pseudomonas fluorescens</name>
    <dbReference type="NCBI Taxonomy" id="294"/>
    <lineage>
        <taxon>Bacteria</taxon>
        <taxon>Pseudomonadati</taxon>
        <taxon>Pseudomonadota</taxon>
        <taxon>Gammaproteobacteria</taxon>
        <taxon>Pseudomonadales</taxon>
        <taxon>Pseudomonadaceae</taxon>
        <taxon>Pseudomonas</taxon>
    </lineage>
</organism>
<dbReference type="PROSITE" id="PS50935">
    <property type="entry name" value="SSB"/>
    <property type="match status" value="1"/>
</dbReference>
<evidence type="ECO:0000256" key="1">
    <source>
        <dbReference type="ARBA" id="ARBA00023125"/>
    </source>
</evidence>
<dbReference type="Pfam" id="PF00436">
    <property type="entry name" value="SSB"/>
    <property type="match status" value="1"/>
</dbReference>
<gene>
    <name evidence="5" type="ORF">C7A10_28735</name>
</gene>
<evidence type="ECO:0000256" key="2">
    <source>
        <dbReference type="HAMAP-Rule" id="MF_00984"/>
    </source>
</evidence>
<proteinExistence type="inferred from homology"/>
<dbReference type="HAMAP" id="MF_00984">
    <property type="entry name" value="SSB"/>
    <property type="match status" value="1"/>
</dbReference>
<reference evidence="5 6" key="1">
    <citation type="submission" date="2018-03" db="EMBL/GenBank/DDBJ databases">
        <title>Blue discolouration in mozzarella cheese caused by Pseudomonas fluorescens.</title>
        <authorList>
            <person name="Chiesa F."/>
            <person name="Dalmasso A."/>
            <person name="Lomonaco S."/>
        </authorList>
    </citation>
    <scope>NUCLEOTIDE SEQUENCE [LARGE SCALE GENOMIC DNA]</scope>
    <source>
        <strain evidence="5 6">11293</strain>
    </source>
</reference>
<name>A0A2T0HN15_PSEFL</name>
<dbReference type="GO" id="GO:0009295">
    <property type="term" value="C:nucleoid"/>
    <property type="evidence" value="ECO:0007669"/>
    <property type="project" value="TreeGrafter"/>
</dbReference>
<keyword evidence="1 2" id="KW-0238">DNA-binding</keyword>
<evidence type="ECO:0000313" key="5">
    <source>
        <dbReference type="EMBL" id="PRW84489.1"/>
    </source>
</evidence>
<dbReference type="CDD" id="cd04496">
    <property type="entry name" value="SSB_OBF"/>
    <property type="match status" value="1"/>
</dbReference>
<dbReference type="PANTHER" id="PTHR10302:SF27">
    <property type="entry name" value="SINGLE-STRANDED DNA-BINDING PROTEIN"/>
    <property type="match status" value="1"/>
</dbReference>
<dbReference type="InterPro" id="IPR000424">
    <property type="entry name" value="Primosome_PriB/ssb"/>
</dbReference>
<dbReference type="PANTHER" id="PTHR10302">
    <property type="entry name" value="SINGLE-STRANDED DNA-BINDING PROTEIN"/>
    <property type="match status" value="1"/>
</dbReference>
<accession>A0A2T0HN15</accession>
<dbReference type="EMBL" id="PVUH01000030">
    <property type="protein sequence ID" value="PRW84489.1"/>
    <property type="molecule type" value="Genomic_DNA"/>
</dbReference>
<evidence type="ECO:0000256" key="4">
    <source>
        <dbReference type="SAM" id="MobiDB-lite"/>
    </source>
</evidence>
<dbReference type="AlphaFoldDB" id="A0A2T0HN15"/>
<dbReference type="InterPro" id="IPR011344">
    <property type="entry name" value="ssDNA-bd"/>
</dbReference>
<feature type="compositionally biased region" description="Low complexity" evidence="4">
    <location>
        <begin position="111"/>
        <end position="135"/>
    </location>
</feature>
<dbReference type="NCBIfam" id="NF004357">
    <property type="entry name" value="PRK05733.1"/>
    <property type="match status" value="1"/>
</dbReference>
<dbReference type="PIRSF" id="PIRSF002070">
    <property type="entry name" value="SSB"/>
    <property type="match status" value="1"/>
</dbReference>
<dbReference type="SUPFAM" id="SSF50249">
    <property type="entry name" value="Nucleic acid-binding proteins"/>
    <property type="match status" value="1"/>
</dbReference>
<dbReference type="Gene3D" id="2.40.50.140">
    <property type="entry name" value="Nucleic acid-binding proteins"/>
    <property type="match status" value="1"/>
</dbReference>
<dbReference type="NCBIfam" id="TIGR00621">
    <property type="entry name" value="ssb"/>
    <property type="match status" value="1"/>
</dbReference>
<comment type="caution">
    <text evidence="5">The sequence shown here is derived from an EMBL/GenBank/DDBJ whole genome shotgun (WGS) entry which is preliminary data.</text>
</comment>
<comment type="caution">
    <text evidence="2">Lacks conserved residue(s) required for the propagation of feature annotation.</text>
</comment>
<dbReference type="GO" id="GO:0006260">
    <property type="term" value="P:DNA replication"/>
    <property type="evidence" value="ECO:0007669"/>
    <property type="project" value="InterPro"/>
</dbReference>
<evidence type="ECO:0000313" key="6">
    <source>
        <dbReference type="Proteomes" id="UP000239731"/>
    </source>
</evidence>
<dbReference type="GO" id="GO:0003697">
    <property type="term" value="F:single-stranded DNA binding"/>
    <property type="evidence" value="ECO:0007669"/>
    <property type="project" value="UniProtKB-UniRule"/>
</dbReference>